<feature type="domain" description="Peptidase S9 prolyl oligopeptidase catalytic" evidence="5">
    <location>
        <begin position="1"/>
        <end position="91"/>
    </location>
</feature>
<dbReference type="GO" id="GO:0005829">
    <property type="term" value="C:cytosol"/>
    <property type="evidence" value="ECO:0007669"/>
    <property type="project" value="TreeGrafter"/>
</dbReference>
<dbReference type="InterPro" id="IPR051543">
    <property type="entry name" value="Serine_Peptidase_S9A"/>
</dbReference>
<comment type="caution">
    <text evidence="6">The sequence shown here is derived from an EMBL/GenBank/DDBJ whole genome shotgun (WGS) entry which is preliminary data.</text>
</comment>
<keyword evidence="7" id="KW-1185">Reference proteome</keyword>
<dbReference type="Pfam" id="PF00326">
    <property type="entry name" value="Peptidase_S9"/>
    <property type="match status" value="1"/>
</dbReference>
<dbReference type="AlphaFoldDB" id="A0AAP0G5G0"/>
<dbReference type="SUPFAM" id="SSF53474">
    <property type="entry name" value="alpha/beta-Hydrolases"/>
    <property type="match status" value="1"/>
</dbReference>
<dbReference type="Proteomes" id="UP001418222">
    <property type="component" value="Unassembled WGS sequence"/>
</dbReference>
<dbReference type="GO" id="GO:0008236">
    <property type="term" value="F:serine-type peptidase activity"/>
    <property type="evidence" value="ECO:0007669"/>
    <property type="project" value="InterPro"/>
</dbReference>
<sequence>MGGKWHEDGMLLNKRNTFTDFIACAEYLIENKYGSKEKLCITSVYGDGGLLIGAILNMRPDLFKAAVLDYPFVDVVTSLLEPTNPETTYEWKPLTPLKTYPKFLSCCKPMELQIIILESGKIGINRRQREKKQRMLGFRAVGDETVRDVVLGVETLNGVGAGGRRGKSQSGKTRIAIGEDGNRDQLLRFTAERNSGPGL</sequence>
<evidence type="ECO:0000256" key="1">
    <source>
        <dbReference type="ARBA" id="ARBA00005228"/>
    </source>
</evidence>
<gene>
    <name evidence="6" type="ORF">KSP39_PZI011418</name>
</gene>
<comment type="function">
    <text evidence="4">Serine peptidase whose precise substrate specificity remains unclear. Does not cleave peptides after a arginine or lysine residue. Regulates trans-Golgi network morphology and sorting by regulating the membrane binding of the AP-1 complex. May play a role in the regulation of synaptic vesicle exocytosis.</text>
</comment>
<evidence type="ECO:0000313" key="6">
    <source>
        <dbReference type="EMBL" id="KAK8938548.1"/>
    </source>
</evidence>
<reference evidence="6 7" key="1">
    <citation type="journal article" date="2022" name="Nat. Plants">
        <title>Genomes of leafy and leafless Platanthera orchids illuminate the evolution of mycoheterotrophy.</title>
        <authorList>
            <person name="Li M.H."/>
            <person name="Liu K.W."/>
            <person name="Li Z."/>
            <person name="Lu H.C."/>
            <person name="Ye Q.L."/>
            <person name="Zhang D."/>
            <person name="Wang J.Y."/>
            <person name="Li Y.F."/>
            <person name="Zhong Z.M."/>
            <person name="Liu X."/>
            <person name="Yu X."/>
            <person name="Liu D.K."/>
            <person name="Tu X.D."/>
            <person name="Liu B."/>
            <person name="Hao Y."/>
            <person name="Liao X.Y."/>
            <person name="Jiang Y.T."/>
            <person name="Sun W.H."/>
            <person name="Chen J."/>
            <person name="Chen Y.Q."/>
            <person name="Ai Y."/>
            <person name="Zhai J.W."/>
            <person name="Wu S.S."/>
            <person name="Zhou Z."/>
            <person name="Hsiao Y.Y."/>
            <person name="Wu W.L."/>
            <person name="Chen Y.Y."/>
            <person name="Lin Y.F."/>
            <person name="Hsu J.L."/>
            <person name="Li C.Y."/>
            <person name="Wang Z.W."/>
            <person name="Zhao X."/>
            <person name="Zhong W.Y."/>
            <person name="Ma X.K."/>
            <person name="Ma L."/>
            <person name="Huang J."/>
            <person name="Chen G.Z."/>
            <person name="Huang M.Z."/>
            <person name="Huang L."/>
            <person name="Peng D.H."/>
            <person name="Luo Y.B."/>
            <person name="Zou S.Q."/>
            <person name="Chen S.P."/>
            <person name="Lan S."/>
            <person name="Tsai W.C."/>
            <person name="Van de Peer Y."/>
            <person name="Liu Z.J."/>
        </authorList>
    </citation>
    <scope>NUCLEOTIDE SEQUENCE [LARGE SCALE GENOMIC DNA]</scope>
    <source>
        <strain evidence="6">Lor287</strain>
    </source>
</reference>
<accession>A0AAP0G5G0</accession>
<dbReference type="InterPro" id="IPR029058">
    <property type="entry name" value="AB_hydrolase_fold"/>
</dbReference>
<dbReference type="PANTHER" id="PTHR11757">
    <property type="entry name" value="PROTEASE FAMILY S9A OLIGOPEPTIDASE"/>
    <property type="match status" value="1"/>
</dbReference>
<organism evidence="6 7">
    <name type="scientific">Platanthera zijinensis</name>
    <dbReference type="NCBI Taxonomy" id="2320716"/>
    <lineage>
        <taxon>Eukaryota</taxon>
        <taxon>Viridiplantae</taxon>
        <taxon>Streptophyta</taxon>
        <taxon>Embryophyta</taxon>
        <taxon>Tracheophyta</taxon>
        <taxon>Spermatophyta</taxon>
        <taxon>Magnoliopsida</taxon>
        <taxon>Liliopsida</taxon>
        <taxon>Asparagales</taxon>
        <taxon>Orchidaceae</taxon>
        <taxon>Orchidoideae</taxon>
        <taxon>Orchideae</taxon>
        <taxon>Orchidinae</taxon>
        <taxon>Platanthera</taxon>
    </lineage>
</organism>
<dbReference type="EMBL" id="JBBWWQ010000009">
    <property type="protein sequence ID" value="KAK8938548.1"/>
    <property type="molecule type" value="Genomic_DNA"/>
</dbReference>
<evidence type="ECO:0000256" key="3">
    <source>
        <dbReference type="ARBA" id="ARBA00042165"/>
    </source>
</evidence>
<comment type="similarity">
    <text evidence="1">Belongs to the peptidase S9A family.</text>
</comment>
<dbReference type="InterPro" id="IPR001375">
    <property type="entry name" value="Peptidase_S9_cat"/>
</dbReference>
<evidence type="ECO:0000259" key="5">
    <source>
        <dbReference type="Pfam" id="PF00326"/>
    </source>
</evidence>
<dbReference type="PANTHER" id="PTHR11757:SF19">
    <property type="entry name" value="PROLYL ENDOPEPTIDASE-LIKE"/>
    <property type="match status" value="1"/>
</dbReference>
<proteinExistence type="inferred from homology"/>
<protein>
    <recommendedName>
        <fullName evidence="2">Prolyl endopeptidase-like</fullName>
    </recommendedName>
    <alternativeName>
        <fullName evidence="3">Prolylendopeptidase-like</fullName>
    </alternativeName>
</protein>
<dbReference type="Gene3D" id="3.40.50.1820">
    <property type="entry name" value="alpha/beta hydrolase"/>
    <property type="match status" value="1"/>
</dbReference>
<name>A0AAP0G5G0_9ASPA</name>
<evidence type="ECO:0000313" key="7">
    <source>
        <dbReference type="Proteomes" id="UP001418222"/>
    </source>
</evidence>
<evidence type="ECO:0000256" key="4">
    <source>
        <dbReference type="ARBA" id="ARBA00045448"/>
    </source>
</evidence>
<evidence type="ECO:0000256" key="2">
    <source>
        <dbReference type="ARBA" id="ARBA00039290"/>
    </source>
</evidence>
<dbReference type="GO" id="GO:0006508">
    <property type="term" value="P:proteolysis"/>
    <property type="evidence" value="ECO:0007669"/>
    <property type="project" value="InterPro"/>
</dbReference>